<sequence length="164" mass="18392">MKKALLIFTFIAASISVISCNQASKKDLKNANDNFKAGNKELKDAATDADSVGKSDAKADWAKFKAQSESSILAMNKRVDTIKLSIAKTNKRDQKKLAYDLNKTRQKIDTLQSHLDQQDIKFNKSLSKFDASVKAKNDSFKREFDHDTKELGTALKDIFKDNVK</sequence>
<reference evidence="2 3" key="1">
    <citation type="submission" date="2018-10" db="EMBL/GenBank/DDBJ databases">
        <title>Genomic Encyclopedia of Archaeal and Bacterial Type Strains, Phase II (KMG-II): from individual species to whole genera.</title>
        <authorList>
            <person name="Goeker M."/>
        </authorList>
    </citation>
    <scope>NUCLEOTIDE SEQUENCE [LARGE SCALE GENOMIC DNA]</scope>
    <source>
        <strain evidence="2 3">DSM 18602</strain>
    </source>
</reference>
<keyword evidence="1" id="KW-0732">Signal</keyword>
<dbReference type="Proteomes" id="UP000268007">
    <property type="component" value="Unassembled WGS sequence"/>
</dbReference>
<comment type="caution">
    <text evidence="2">The sequence shown here is derived from an EMBL/GenBank/DDBJ whole genome shotgun (WGS) entry which is preliminary data.</text>
</comment>
<dbReference type="AlphaFoldDB" id="A0A495J9I5"/>
<evidence type="ECO:0000313" key="3">
    <source>
        <dbReference type="Proteomes" id="UP000268007"/>
    </source>
</evidence>
<name>A0A495J9I5_9SPHI</name>
<keyword evidence="3" id="KW-1185">Reference proteome</keyword>
<feature type="chain" id="PRO_5019719923" description="Lipoprotein" evidence="1">
    <location>
        <begin position="20"/>
        <end position="164"/>
    </location>
</feature>
<dbReference type="PROSITE" id="PS51257">
    <property type="entry name" value="PROKAR_LIPOPROTEIN"/>
    <property type="match status" value="1"/>
</dbReference>
<protein>
    <recommendedName>
        <fullName evidence="4">Lipoprotein</fullName>
    </recommendedName>
</protein>
<feature type="signal peptide" evidence="1">
    <location>
        <begin position="1"/>
        <end position="19"/>
    </location>
</feature>
<evidence type="ECO:0000256" key="1">
    <source>
        <dbReference type="SAM" id="SignalP"/>
    </source>
</evidence>
<evidence type="ECO:0008006" key="4">
    <source>
        <dbReference type="Google" id="ProtNLM"/>
    </source>
</evidence>
<dbReference type="OrthoDB" id="1122839at2"/>
<proteinExistence type="predicted"/>
<dbReference type="RefSeq" id="WP_121200537.1">
    <property type="nucleotide sequence ID" value="NZ_RBKU01000001.1"/>
</dbReference>
<dbReference type="EMBL" id="RBKU01000001">
    <property type="protein sequence ID" value="RKR84719.1"/>
    <property type="molecule type" value="Genomic_DNA"/>
</dbReference>
<organism evidence="2 3">
    <name type="scientific">Mucilaginibacter gracilis</name>
    <dbReference type="NCBI Taxonomy" id="423350"/>
    <lineage>
        <taxon>Bacteria</taxon>
        <taxon>Pseudomonadati</taxon>
        <taxon>Bacteroidota</taxon>
        <taxon>Sphingobacteriia</taxon>
        <taxon>Sphingobacteriales</taxon>
        <taxon>Sphingobacteriaceae</taxon>
        <taxon>Mucilaginibacter</taxon>
    </lineage>
</organism>
<gene>
    <name evidence="2" type="ORF">BDD43_4970</name>
</gene>
<evidence type="ECO:0000313" key="2">
    <source>
        <dbReference type="EMBL" id="RKR84719.1"/>
    </source>
</evidence>
<accession>A0A495J9I5</accession>